<evidence type="ECO:0000256" key="3">
    <source>
        <dbReference type="ARBA" id="ARBA00022692"/>
    </source>
</evidence>
<keyword evidence="10" id="KW-0813">Transport</keyword>
<evidence type="ECO:0000256" key="1">
    <source>
        <dbReference type="ARBA" id="ARBA00004651"/>
    </source>
</evidence>
<comment type="function">
    <text evidence="9 10">Fluoride-specific ion channel. Important for reducing fluoride concentration in the cell, thus reducing its toxicity.</text>
</comment>
<feature type="binding site" evidence="10">
    <location>
        <position position="67"/>
    </location>
    <ligand>
        <name>Na(+)</name>
        <dbReference type="ChEBI" id="CHEBI:29101"/>
        <note>structural</note>
    </ligand>
</feature>
<dbReference type="InterPro" id="IPR003691">
    <property type="entry name" value="FluC"/>
</dbReference>
<protein>
    <recommendedName>
        <fullName evidence="10">Fluoride-specific ion channel FluC</fullName>
    </recommendedName>
</protein>
<comment type="catalytic activity">
    <reaction evidence="8">
        <text>fluoride(in) = fluoride(out)</text>
        <dbReference type="Rhea" id="RHEA:76159"/>
        <dbReference type="ChEBI" id="CHEBI:17051"/>
    </reaction>
    <physiologicalReaction direction="left-to-right" evidence="8">
        <dbReference type="Rhea" id="RHEA:76160"/>
    </physiologicalReaction>
</comment>
<dbReference type="GO" id="GO:0046872">
    <property type="term" value="F:metal ion binding"/>
    <property type="evidence" value="ECO:0007669"/>
    <property type="project" value="UniProtKB-KW"/>
</dbReference>
<keyword evidence="6 10" id="KW-0407">Ion channel</keyword>
<feature type="binding site" evidence="10">
    <location>
        <position position="64"/>
    </location>
    <ligand>
        <name>Na(+)</name>
        <dbReference type="ChEBI" id="CHEBI:29101"/>
        <note>structural</note>
    </ligand>
</feature>
<dbReference type="AlphaFoldDB" id="A0A7S8CAE1"/>
<feature type="transmembrane region" description="Helical" evidence="10">
    <location>
        <begin position="32"/>
        <end position="50"/>
    </location>
</feature>
<dbReference type="KEGG" id="mcui:G8O30_03945"/>
<gene>
    <name evidence="10" type="primary">fluC</name>
    <name evidence="10" type="synonym">crcB</name>
    <name evidence="11" type="ORF">G8O30_03945</name>
</gene>
<evidence type="ECO:0000256" key="4">
    <source>
        <dbReference type="ARBA" id="ARBA00022989"/>
    </source>
</evidence>
<evidence type="ECO:0000256" key="9">
    <source>
        <dbReference type="ARBA" id="ARBA00049940"/>
    </source>
</evidence>
<evidence type="ECO:0000313" key="11">
    <source>
        <dbReference type="EMBL" id="QPC46168.1"/>
    </source>
</evidence>
<comment type="similarity">
    <text evidence="7 10">Belongs to the fluoride channel Fluc/FEX (TC 1.A.43) family.</text>
</comment>
<keyword evidence="5 10" id="KW-0472">Membrane</keyword>
<feature type="transmembrane region" description="Helical" evidence="10">
    <location>
        <begin position="85"/>
        <end position="105"/>
    </location>
</feature>
<keyword evidence="12" id="KW-1185">Reference proteome</keyword>
<evidence type="ECO:0000256" key="5">
    <source>
        <dbReference type="ARBA" id="ARBA00023136"/>
    </source>
</evidence>
<dbReference type="HAMAP" id="MF_00454">
    <property type="entry name" value="FluC"/>
    <property type="match status" value="1"/>
</dbReference>
<keyword evidence="2 10" id="KW-1003">Cell membrane</keyword>
<comment type="activity regulation">
    <text evidence="10">Na(+) is not transported, but it plays an essential structural role and its presence is essential for fluoride channel function.</text>
</comment>
<dbReference type="Proteomes" id="UP000593626">
    <property type="component" value="Chromosome"/>
</dbReference>
<feature type="transmembrane region" description="Helical" evidence="10">
    <location>
        <begin position="57"/>
        <end position="79"/>
    </location>
</feature>
<keyword evidence="10" id="KW-0406">Ion transport</keyword>
<organism evidence="11 12">
    <name type="scientific">Mangrovibacillus cuniculi</name>
    <dbReference type="NCBI Taxonomy" id="2593652"/>
    <lineage>
        <taxon>Bacteria</taxon>
        <taxon>Bacillati</taxon>
        <taxon>Bacillota</taxon>
        <taxon>Bacilli</taxon>
        <taxon>Bacillales</taxon>
        <taxon>Bacillaceae</taxon>
        <taxon>Mangrovibacillus</taxon>
    </lineage>
</organism>
<evidence type="ECO:0000256" key="8">
    <source>
        <dbReference type="ARBA" id="ARBA00035585"/>
    </source>
</evidence>
<keyword evidence="3 10" id="KW-0812">Transmembrane</keyword>
<evidence type="ECO:0000256" key="10">
    <source>
        <dbReference type="HAMAP-Rule" id="MF_00454"/>
    </source>
</evidence>
<dbReference type="RefSeq" id="WP_239673693.1">
    <property type="nucleotide sequence ID" value="NZ_CP049742.1"/>
</dbReference>
<reference evidence="11 12" key="1">
    <citation type="submission" date="2019-07" db="EMBL/GenBank/DDBJ databases">
        <title>Genome sequence of 2 isolates from Red Sea Mangroves.</title>
        <authorList>
            <person name="Sefrji F."/>
            <person name="Michoud G."/>
            <person name="Merlino G."/>
            <person name="Daffonchio D."/>
        </authorList>
    </citation>
    <scope>NUCLEOTIDE SEQUENCE [LARGE SCALE GENOMIC DNA]</scope>
    <source>
        <strain evidence="11 12">R1DC41</strain>
    </source>
</reference>
<dbReference type="Pfam" id="PF02537">
    <property type="entry name" value="CRCB"/>
    <property type="match status" value="1"/>
</dbReference>
<dbReference type="EMBL" id="CP049742">
    <property type="protein sequence ID" value="QPC46168.1"/>
    <property type="molecule type" value="Genomic_DNA"/>
</dbReference>
<dbReference type="GO" id="GO:0005886">
    <property type="term" value="C:plasma membrane"/>
    <property type="evidence" value="ECO:0007669"/>
    <property type="project" value="UniProtKB-SubCell"/>
</dbReference>
<dbReference type="GO" id="GO:0062054">
    <property type="term" value="F:fluoride channel activity"/>
    <property type="evidence" value="ECO:0007669"/>
    <property type="project" value="UniProtKB-UniRule"/>
</dbReference>
<name>A0A7S8CAE1_9BACI</name>
<keyword evidence="10" id="KW-0915">Sodium</keyword>
<comment type="subcellular location">
    <subcellularLocation>
        <location evidence="1 10">Cell membrane</location>
        <topology evidence="1 10">Multi-pass membrane protein</topology>
    </subcellularLocation>
</comment>
<dbReference type="GO" id="GO:0140114">
    <property type="term" value="P:cellular detoxification of fluoride"/>
    <property type="evidence" value="ECO:0007669"/>
    <property type="project" value="UniProtKB-UniRule"/>
</dbReference>
<accession>A0A7S8CAE1</accession>
<evidence type="ECO:0000256" key="7">
    <source>
        <dbReference type="ARBA" id="ARBA00035120"/>
    </source>
</evidence>
<evidence type="ECO:0000256" key="6">
    <source>
        <dbReference type="ARBA" id="ARBA00023303"/>
    </source>
</evidence>
<evidence type="ECO:0000256" key="2">
    <source>
        <dbReference type="ARBA" id="ARBA00022475"/>
    </source>
</evidence>
<proteinExistence type="inferred from homology"/>
<keyword evidence="4 10" id="KW-1133">Transmembrane helix</keyword>
<keyword evidence="10" id="KW-0479">Metal-binding</keyword>
<evidence type="ECO:0000313" key="12">
    <source>
        <dbReference type="Proteomes" id="UP000593626"/>
    </source>
</evidence>
<sequence>MNISLLVMLGGAIGALLRYSVFITTPSFFNTWFVNILGCLFFGFLSSVTLSNGKKAFLLTGFCGSFTTMSALMGDAYYWFQESHYIQLFSWICFHICFGLSAVYLGKAIGRRVVK</sequence>